<feature type="region of interest" description="Disordered" evidence="1">
    <location>
        <begin position="138"/>
        <end position="157"/>
    </location>
</feature>
<evidence type="ECO:0000256" key="1">
    <source>
        <dbReference type="SAM" id="MobiDB-lite"/>
    </source>
</evidence>
<name>A0A402BCL8_9CHLR</name>
<keyword evidence="2" id="KW-1133">Transmembrane helix</keyword>
<proteinExistence type="predicted"/>
<protein>
    <submittedName>
        <fullName evidence="3">Uncharacterized protein</fullName>
    </submittedName>
</protein>
<reference evidence="4" key="1">
    <citation type="submission" date="2018-12" db="EMBL/GenBank/DDBJ databases">
        <title>Tengunoibacter tsumagoiensis gen. nov., sp. nov., Dictyobacter kobayashii sp. nov., D. alpinus sp. nov., and D. joshuensis sp. nov. and description of Dictyobacteraceae fam. nov. within the order Ktedonobacterales isolated from Tengu-no-mugimeshi.</title>
        <authorList>
            <person name="Wang C.M."/>
            <person name="Zheng Y."/>
            <person name="Sakai Y."/>
            <person name="Toyoda A."/>
            <person name="Minakuchi Y."/>
            <person name="Abe K."/>
            <person name="Yokota A."/>
            <person name="Yabe S."/>
        </authorList>
    </citation>
    <scope>NUCLEOTIDE SEQUENCE [LARGE SCALE GENOMIC DNA]</scope>
    <source>
        <strain evidence="4">Uno16</strain>
    </source>
</reference>
<dbReference type="Proteomes" id="UP000287171">
    <property type="component" value="Unassembled WGS sequence"/>
</dbReference>
<organism evidence="3 4">
    <name type="scientific">Dictyobacter alpinus</name>
    <dbReference type="NCBI Taxonomy" id="2014873"/>
    <lineage>
        <taxon>Bacteria</taxon>
        <taxon>Bacillati</taxon>
        <taxon>Chloroflexota</taxon>
        <taxon>Ktedonobacteria</taxon>
        <taxon>Ktedonobacterales</taxon>
        <taxon>Dictyobacteraceae</taxon>
        <taxon>Dictyobacter</taxon>
    </lineage>
</organism>
<gene>
    <name evidence="3" type="ORF">KDA_45890</name>
</gene>
<accession>A0A402BCL8</accession>
<evidence type="ECO:0000256" key="2">
    <source>
        <dbReference type="SAM" id="Phobius"/>
    </source>
</evidence>
<evidence type="ECO:0000313" key="3">
    <source>
        <dbReference type="EMBL" id="GCE29105.1"/>
    </source>
</evidence>
<feature type="compositionally biased region" description="Polar residues" evidence="1">
    <location>
        <begin position="138"/>
        <end position="150"/>
    </location>
</feature>
<keyword evidence="4" id="KW-1185">Reference proteome</keyword>
<feature type="transmembrane region" description="Helical" evidence="2">
    <location>
        <begin position="107"/>
        <end position="128"/>
    </location>
</feature>
<sequence>MKHRLTPCQRWEEKLAALHPYDYTPQEHAALEAHLTICNNCANKRSQYDLLTKRIRATVASEHFAEEGIRIPVTQSRSNEIWGKTSEEALHLLPGNIQKAQPLKGSFTSLGISLIILVILMLGSLTFLPHNESIQVGSHSQVGGTSTSGKDPQPLPDTVVRQPTLTVQQIDTILRAYHSPLAGKGQLFYSLGKEYKIDPAFVLAIAMQETTLGTTDHARQTHSLTTIGCYQGTHCVNHYATYYTWDASIKDLYVVFEYYVDTLHKTTIETITEKFSGPLADTPDKKQAYVASIKRMMDQWRSGKIILDK</sequence>
<evidence type="ECO:0000313" key="4">
    <source>
        <dbReference type="Proteomes" id="UP000287171"/>
    </source>
</evidence>
<comment type="caution">
    <text evidence="3">The sequence shown here is derived from an EMBL/GenBank/DDBJ whole genome shotgun (WGS) entry which is preliminary data.</text>
</comment>
<dbReference type="OrthoDB" id="144170at2"/>
<keyword evidence="2" id="KW-0472">Membrane</keyword>
<dbReference type="RefSeq" id="WP_126629245.1">
    <property type="nucleotide sequence ID" value="NZ_BIFT01000001.1"/>
</dbReference>
<dbReference type="AlphaFoldDB" id="A0A402BCL8"/>
<dbReference type="EMBL" id="BIFT01000001">
    <property type="protein sequence ID" value="GCE29105.1"/>
    <property type="molecule type" value="Genomic_DNA"/>
</dbReference>
<keyword evidence="2" id="KW-0812">Transmembrane</keyword>